<sequence>MSSETFTTAMFLMAAIISAGVLINAIFPVIYTLSDTIASSTHQADERLRVDVKIVTTYASAASEKAEIWIKNVGTQRIAETDLEDSDVFLGAVGDFDRLSYTAGVVADGEWTYAIAESSANGYWDAGETLHITGQTTDLPDASGSVAYFQFVLMTGLSRSTEFTVSD</sequence>
<comment type="caution">
    <text evidence="2">The sequence shown here is derived from an EMBL/GenBank/DDBJ whole genome shotgun (WGS) entry which is preliminary data.</text>
</comment>
<proteinExistence type="predicted"/>
<dbReference type="EMBL" id="LHQS01000003">
    <property type="protein sequence ID" value="RXE55289.1"/>
    <property type="molecule type" value="Genomic_DNA"/>
</dbReference>
<keyword evidence="1" id="KW-1133">Transmembrane helix</keyword>
<dbReference type="Proteomes" id="UP000290932">
    <property type="component" value="Unassembled WGS sequence"/>
</dbReference>
<gene>
    <name evidence="2" type="ORF">ABH15_10945</name>
</gene>
<dbReference type="OrthoDB" id="135845at2157"/>
<dbReference type="GO" id="GO:0005198">
    <property type="term" value="F:structural molecule activity"/>
    <property type="evidence" value="ECO:0007669"/>
    <property type="project" value="InterPro"/>
</dbReference>
<dbReference type="Pfam" id="PF01917">
    <property type="entry name" value="Flagellin_arch-type"/>
    <property type="match status" value="1"/>
</dbReference>
<evidence type="ECO:0000313" key="3">
    <source>
        <dbReference type="Proteomes" id="UP000290932"/>
    </source>
</evidence>
<organism evidence="2 3">
    <name type="scientific">Methanoculleus taiwanensis</name>
    <dbReference type="NCBI Taxonomy" id="1550565"/>
    <lineage>
        <taxon>Archaea</taxon>
        <taxon>Methanobacteriati</taxon>
        <taxon>Methanobacteriota</taxon>
        <taxon>Stenosarchaea group</taxon>
        <taxon>Methanomicrobia</taxon>
        <taxon>Methanomicrobiales</taxon>
        <taxon>Methanomicrobiaceae</taxon>
        <taxon>Methanoculleus</taxon>
    </lineage>
</organism>
<keyword evidence="2" id="KW-0282">Flagellum</keyword>
<keyword evidence="1" id="KW-0812">Transmembrane</keyword>
<dbReference type="InterPro" id="IPR002774">
    <property type="entry name" value="Flagellin_arc-type"/>
</dbReference>
<accession>A0A498GWP9</accession>
<evidence type="ECO:0000256" key="1">
    <source>
        <dbReference type="SAM" id="Phobius"/>
    </source>
</evidence>
<reference evidence="2 3" key="1">
    <citation type="journal article" date="2015" name="Int. J. Syst. Evol. Microbiol.">
        <title>Methanoculleus taiwanensis sp. nov., a methanogen isolated from deep marine sediment at the deformation front area near Taiwan.</title>
        <authorList>
            <person name="Weng C.Y."/>
            <person name="Chen S.C."/>
            <person name="Lai M.C."/>
            <person name="Wu S.Y."/>
            <person name="Lin S."/>
            <person name="Yang T.F."/>
            <person name="Chen P.C."/>
        </authorList>
    </citation>
    <scope>NUCLEOTIDE SEQUENCE [LARGE SCALE GENOMIC DNA]</scope>
    <source>
        <strain evidence="2 3">CYW4</strain>
    </source>
</reference>
<evidence type="ECO:0000313" key="2">
    <source>
        <dbReference type="EMBL" id="RXE55289.1"/>
    </source>
</evidence>
<keyword evidence="2" id="KW-0969">Cilium</keyword>
<feature type="transmembrane region" description="Helical" evidence="1">
    <location>
        <begin position="6"/>
        <end position="33"/>
    </location>
</feature>
<keyword evidence="2" id="KW-0966">Cell projection</keyword>
<dbReference type="GO" id="GO:0097588">
    <property type="term" value="P:archaeal or bacterial-type flagellum-dependent cell motility"/>
    <property type="evidence" value="ECO:0007669"/>
    <property type="project" value="InterPro"/>
</dbReference>
<keyword evidence="3" id="KW-1185">Reference proteome</keyword>
<dbReference type="RefSeq" id="WP_128694444.1">
    <property type="nucleotide sequence ID" value="NZ_LHQS01000003.1"/>
</dbReference>
<keyword evidence="1" id="KW-0472">Membrane</keyword>
<dbReference type="AlphaFoldDB" id="A0A498GWP9"/>
<name>A0A498GWP9_9EURY</name>
<protein>
    <submittedName>
        <fullName evidence="2">Flagellin</fullName>
    </submittedName>
</protein>